<dbReference type="PANTHER" id="PTHR13271">
    <property type="entry name" value="UNCHARACTERIZED PUTATIVE METHYLTRANSFERASE"/>
    <property type="match status" value="1"/>
</dbReference>
<reference evidence="6 7" key="1">
    <citation type="journal article" date="2010" name="Plant Cell">
        <title>The Chlorella variabilis NC64A genome reveals adaptation to photosymbiosis, coevolution with viruses, and cryptic sex.</title>
        <authorList>
            <person name="Blanc G."/>
            <person name="Duncan G."/>
            <person name="Agarkova I."/>
            <person name="Borodovsky M."/>
            <person name="Gurnon J."/>
            <person name="Kuo A."/>
            <person name="Lindquist E."/>
            <person name="Lucas S."/>
            <person name="Pangilinan J."/>
            <person name="Polle J."/>
            <person name="Salamov A."/>
            <person name="Terry A."/>
            <person name="Yamada T."/>
            <person name="Dunigan D.D."/>
            <person name="Grigoriev I.V."/>
            <person name="Claverie J.M."/>
            <person name="Van Etten J.L."/>
        </authorList>
    </citation>
    <scope>NUCLEOTIDE SEQUENCE [LARGE SCALE GENOMIC DNA]</scope>
    <source>
        <strain evidence="6 7">NC64A</strain>
    </source>
</reference>
<dbReference type="eggNOG" id="ENOG502SA51">
    <property type="taxonomic scope" value="Eukaryota"/>
</dbReference>
<dbReference type="InterPro" id="IPR050600">
    <property type="entry name" value="SETD3_SETD6_MTase"/>
</dbReference>
<proteinExistence type="predicted"/>
<dbReference type="InterPro" id="IPR036464">
    <property type="entry name" value="Rubisco_LSMT_subst-bd_sf"/>
</dbReference>
<keyword evidence="3" id="KW-0949">S-adenosyl-L-methionine</keyword>
<dbReference type="AlphaFoldDB" id="E1ZTR9"/>
<feature type="compositionally biased region" description="Pro residues" evidence="4">
    <location>
        <begin position="57"/>
        <end position="73"/>
    </location>
</feature>
<dbReference type="Gene3D" id="3.90.1410.10">
    <property type="entry name" value="set domain protein methyltransferase, domain 1"/>
    <property type="match status" value="1"/>
</dbReference>
<dbReference type="CDD" id="cd10527">
    <property type="entry name" value="SET_LSMT"/>
    <property type="match status" value="1"/>
</dbReference>
<evidence type="ECO:0000256" key="3">
    <source>
        <dbReference type="ARBA" id="ARBA00022691"/>
    </source>
</evidence>
<dbReference type="GeneID" id="17350205"/>
<dbReference type="Proteomes" id="UP000008141">
    <property type="component" value="Unassembled WGS sequence"/>
</dbReference>
<evidence type="ECO:0000259" key="5">
    <source>
        <dbReference type="PROSITE" id="PS50280"/>
    </source>
</evidence>
<dbReference type="OrthoDB" id="540532at2759"/>
<dbReference type="SUPFAM" id="SSF82199">
    <property type="entry name" value="SET domain"/>
    <property type="match status" value="1"/>
</dbReference>
<gene>
    <name evidence="6" type="ORF">CHLNCDRAFT_142491</name>
</gene>
<dbReference type="InterPro" id="IPR046341">
    <property type="entry name" value="SET_dom_sf"/>
</dbReference>
<dbReference type="OMA" id="LVNSCNM"/>
<evidence type="ECO:0000256" key="4">
    <source>
        <dbReference type="SAM" id="MobiDB-lite"/>
    </source>
</evidence>
<feature type="compositionally biased region" description="Acidic residues" evidence="4">
    <location>
        <begin position="452"/>
        <end position="463"/>
    </location>
</feature>
<feature type="domain" description="SET" evidence="5">
    <location>
        <begin position="86"/>
        <end position="320"/>
    </location>
</feature>
<accession>E1ZTR9</accession>
<keyword evidence="7" id="KW-1185">Reference proteome</keyword>
<dbReference type="PROSITE" id="PS50280">
    <property type="entry name" value="SET"/>
    <property type="match status" value="1"/>
</dbReference>
<dbReference type="STRING" id="554065.E1ZTR9"/>
<protein>
    <recommendedName>
        <fullName evidence="5">SET domain-containing protein</fullName>
    </recommendedName>
</protein>
<dbReference type="InterPro" id="IPR001214">
    <property type="entry name" value="SET_dom"/>
</dbReference>
<evidence type="ECO:0000313" key="6">
    <source>
        <dbReference type="EMBL" id="EFN50775.1"/>
    </source>
</evidence>
<keyword evidence="1" id="KW-0489">Methyltransferase</keyword>
<dbReference type="InParanoid" id="E1ZTR9"/>
<evidence type="ECO:0000313" key="7">
    <source>
        <dbReference type="Proteomes" id="UP000008141"/>
    </source>
</evidence>
<feature type="region of interest" description="Disordered" evidence="4">
    <location>
        <begin position="438"/>
        <end position="470"/>
    </location>
</feature>
<dbReference type="GO" id="GO:0032259">
    <property type="term" value="P:methylation"/>
    <property type="evidence" value="ECO:0007669"/>
    <property type="project" value="UniProtKB-KW"/>
</dbReference>
<dbReference type="EMBL" id="GL433874">
    <property type="protein sequence ID" value="EFN50775.1"/>
    <property type="molecule type" value="Genomic_DNA"/>
</dbReference>
<dbReference type="Gene3D" id="3.90.1420.10">
    <property type="entry name" value="Rubisco LSMT, substrate-binding domain"/>
    <property type="match status" value="1"/>
</dbReference>
<dbReference type="PANTHER" id="PTHR13271:SF151">
    <property type="entry name" value="SET DOMAIN-CONTAINING PROTEIN 4"/>
    <property type="match status" value="1"/>
</dbReference>
<evidence type="ECO:0000256" key="2">
    <source>
        <dbReference type="ARBA" id="ARBA00022679"/>
    </source>
</evidence>
<organism evidence="7">
    <name type="scientific">Chlorella variabilis</name>
    <name type="common">Green alga</name>
    <dbReference type="NCBI Taxonomy" id="554065"/>
    <lineage>
        <taxon>Eukaryota</taxon>
        <taxon>Viridiplantae</taxon>
        <taxon>Chlorophyta</taxon>
        <taxon>core chlorophytes</taxon>
        <taxon>Trebouxiophyceae</taxon>
        <taxon>Chlorellales</taxon>
        <taxon>Chlorellaceae</taxon>
        <taxon>Chlorella clade</taxon>
        <taxon>Chlorella</taxon>
    </lineage>
</organism>
<name>E1ZTR9_CHLVA</name>
<dbReference type="RefSeq" id="XP_005842887.1">
    <property type="nucleotide sequence ID" value="XM_005842825.1"/>
</dbReference>
<dbReference type="KEGG" id="cvr:CHLNCDRAFT_142491"/>
<dbReference type="Pfam" id="PF00856">
    <property type="entry name" value="SET"/>
    <property type="match status" value="1"/>
</dbReference>
<sequence>MDRGRRSLAAEVLRRRGAPPAQPAGPRFTQLTLDGFLHQPASRPAAGAASSGGGTQDPPPPPLEPAAPGPAAPQPAATPLEAARRAALQSFWSLLADFEALGCAPASWNGYKAGRPCATCERGAFATKDLKPDEVIVSLPFKAVLRLKDLDHAAFPAEYARHLLAAMHNEPSHNATWGVFWETQPGPEGVFTPEVYTDEHLALLQCPELEGLARGQRHVTEQIYDGSYPHATLEPFVKTVPADKVSPDIFKYVSSLVGSRYFGFYRDADSEKVASHLLPLLDAINHDDDPNAWRSDDGDNVLITATKPIKKGEEITFNYQPNIVHRADMSLYIYGFVIQRDQPLLCAVDLPGFDPKDPFGPTPQDDADYELGGKLATRAELDRLSARLAAAGTSEAEDQALLQSGTVTDWRHKAILEFRVMRKRALRQTIAKLTAALGLDGGGAPELAQQRDDEDEDDDEEEVEAPRDEL</sequence>
<keyword evidence="2" id="KW-0808">Transferase</keyword>
<feature type="region of interest" description="Disordered" evidence="4">
    <location>
        <begin position="1"/>
        <end position="76"/>
    </location>
</feature>
<dbReference type="GO" id="GO:0016279">
    <property type="term" value="F:protein-lysine N-methyltransferase activity"/>
    <property type="evidence" value="ECO:0007669"/>
    <property type="project" value="TreeGrafter"/>
</dbReference>
<evidence type="ECO:0000256" key="1">
    <source>
        <dbReference type="ARBA" id="ARBA00022603"/>
    </source>
</evidence>